<gene>
    <name evidence="2" type="ORF">BRO54_3320</name>
    <name evidence="3" type="ORF">RA955_01140</name>
</gene>
<reference evidence="2" key="3">
    <citation type="journal article" date="2019" name="Int. J. Syst. Evol. Microbiol.">
        <title>Geobacillus proteiniphilus sp. nov., a thermophilic bacterium isolated from a high-temperature heavy oil reservoir in China.</title>
        <authorList>
            <person name="Semenova E.M."/>
            <person name="Sokolova D.S."/>
            <person name="Grouzdev D.S."/>
            <person name="Poltaraus A.B."/>
            <person name="Vinokurova N.G."/>
            <person name="Tourova T.P."/>
            <person name="Nazina T.N."/>
        </authorList>
    </citation>
    <scope>NUCLEOTIDE SEQUENCE</scope>
    <source>
        <strain evidence="2">1017</strain>
    </source>
</reference>
<dbReference type="AlphaFoldDB" id="A0A1Q5SN78"/>
<protein>
    <submittedName>
        <fullName evidence="2 3">Minor capsid protein</fullName>
    </submittedName>
</protein>
<dbReference type="NCBIfam" id="TIGR01641">
    <property type="entry name" value="phageSPP1_gp7"/>
    <property type="match status" value="1"/>
</dbReference>
<dbReference type="Proteomes" id="UP001223761">
    <property type="component" value="Chromosome"/>
</dbReference>
<dbReference type="RefSeq" id="WP_239691284.1">
    <property type="nucleotide sequence ID" value="NZ_CP133076.1"/>
</dbReference>
<sequence length="308" mass="35895">MFIYHFMYDFARTGIPVNVQILDDSTMCEVMSYNWSGKEFSKRIWGHEQETMQNIRKTLEQSFIIGRSIDRTAKEIVRVADVAYSRAEALVRTEANFFHNLAAHNSYRDAGMEKYEILATLDMRTSDICRSMDGKVYEVKNYKPGTTAPPFHVRCRTTTIPYFDESEYTKGEKRQSMNGLVDSVSYEEWYNKHIRGHKLEVKDPNVYSAQYLQKMNKTFEYFKEKGFIFREHAVNRALGQKQGKGKRDFTNENVLDVLKTGKKYHQAEGNKTVYFKDGIAVIQANDTGEIVSIVTRKKPKKDWREIDG</sequence>
<dbReference type="EMBL" id="MQMG01000056">
    <property type="protein sequence ID" value="OKO89459.1"/>
    <property type="molecule type" value="Genomic_DNA"/>
</dbReference>
<dbReference type="Proteomes" id="UP000186030">
    <property type="component" value="Unassembled WGS sequence"/>
</dbReference>
<feature type="domain" description="Phage head morphogenesis" evidence="1">
    <location>
        <begin position="53"/>
        <end position="160"/>
    </location>
</feature>
<reference evidence="2 4" key="1">
    <citation type="submission" date="2016-11" db="EMBL/GenBank/DDBJ databases">
        <authorList>
            <person name="Kadnikov V."/>
            <person name="Nazina T."/>
        </authorList>
    </citation>
    <scope>NUCLEOTIDE SEQUENCE [LARGE SCALE GENOMIC DNA]</scope>
    <source>
        <strain evidence="2 4">1017</strain>
    </source>
</reference>
<dbReference type="Pfam" id="PF04233">
    <property type="entry name" value="Phage_Mu_F"/>
    <property type="match status" value="1"/>
</dbReference>
<evidence type="ECO:0000259" key="1">
    <source>
        <dbReference type="Pfam" id="PF04233"/>
    </source>
</evidence>
<accession>A0A1Q5SN78</accession>
<evidence type="ECO:0000313" key="4">
    <source>
        <dbReference type="Proteomes" id="UP000186030"/>
    </source>
</evidence>
<evidence type="ECO:0000313" key="2">
    <source>
        <dbReference type="EMBL" id="OKO89459.1"/>
    </source>
</evidence>
<name>A0A1Q5SN78_9BACL</name>
<dbReference type="InterPro" id="IPR006528">
    <property type="entry name" value="Phage_head_morphogenesis_dom"/>
</dbReference>
<proteinExistence type="predicted"/>
<keyword evidence="5" id="KW-1185">Reference proteome</keyword>
<dbReference type="EMBL" id="CP133076">
    <property type="protein sequence ID" value="WMJ16765.1"/>
    <property type="molecule type" value="Genomic_DNA"/>
</dbReference>
<evidence type="ECO:0000313" key="5">
    <source>
        <dbReference type="Proteomes" id="UP001223761"/>
    </source>
</evidence>
<organism evidence="2 4">
    <name type="scientific">Geobacillus proteiniphilus</name>
    <dbReference type="NCBI Taxonomy" id="860353"/>
    <lineage>
        <taxon>Bacteria</taxon>
        <taxon>Bacillati</taxon>
        <taxon>Bacillota</taxon>
        <taxon>Bacilli</taxon>
        <taxon>Bacillales</taxon>
        <taxon>Anoxybacillaceae</taxon>
        <taxon>Geobacillus</taxon>
    </lineage>
</organism>
<reference evidence="4" key="2">
    <citation type="submission" date="2017-01" db="EMBL/GenBank/DDBJ databases">
        <title>Genome sequencing and annotation of Geobacillus sp. 1017, a Hydrocarbon-Oxidizing Thermophilic Bacterium Isolated from a Heavy Oil Reservoir (China).</title>
        <authorList>
            <person name="Kadnikov V.V."/>
            <person name="Mardanov A.V."/>
            <person name="Poltaraus A.B."/>
            <person name="Sokolova D.S."/>
            <person name="Semenova E.M."/>
            <person name="Ravin N.V."/>
            <person name="Tourova T.P."/>
            <person name="Nazina T.N."/>
        </authorList>
    </citation>
    <scope>NUCLEOTIDE SEQUENCE [LARGE SCALE GENOMIC DNA]</scope>
    <source>
        <strain evidence="4">1017</strain>
    </source>
</reference>
<evidence type="ECO:0000313" key="3">
    <source>
        <dbReference type="EMBL" id="WMJ16765.1"/>
    </source>
</evidence>
<reference evidence="3 5" key="4">
    <citation type="submission" date="2023-08" db="EMBL/GenBank/DDBJ databases">
        <title>Genome sequencing of the thermostable Gram positive bacteria Geobacillus proteiniphilus strain T-6.</title>
        <authorList>
            <person name="Shulami S."/>
            <person name="Shoham Y."/>
        </authorList>
    </citation>
    <scope>NUCLEOTIDE SEQUENCE [LARGE SCALE GENOMIC DNA]</scope>
    <source>
        <strain evidence="3 5">T-6</strain>
    </source>
</reference>